<gene>
    <name evidence="4" type="ORF">BD310DRAFT_979668</name>
</gene>
<evidence type="ECO:0000256" key="3">
    <source>
        <dbReference type="PROSITE-ProRule" id="PRU00221"/>
    </source>
</evidence>
<dbReference type="InterPro" id="IPR001680">
    <property type="entry name" value="WD40_rpt"/>
</dbReference>
<dbReference type="PROSITE" id="PS50082">
    <property type="entry name" value="WD_REPEATS_2"/>
    <property type="match status" value="6"/>
</dbReference>
<dbReference type="InterPro" id="IPR020472">
    <property type="entry name" value="WD40_PAC1"/>
</dbReference>
<dbReference type="Gene3D" id="2.130.10.10">
    <property type="entry name" value="YVTN repeat-like/Quinoprotein amine dehydrogenase"/>
    <property type="match status" value="2"/>
</dbReference>
<feature type="repeat" description="WD" evidence="3">
    <location>
        <begin position="436"/>
        <end position="477"/>
    </location>
</feature>
<keyword evidence="5" id="KW-1185">Reference proteome</keyword>
<dbReference type="PANTHER" id="PTHR22847">
    <property type="entry name" value="WD40 REPEAT PROTEIN"/>
    <property type="match status" value="1"/>
</dbReference>
<name>A0A4Q9PMB1_9APHY</name>
<dbReference type="SUPFAM" id="SSF82171">
    <property type="entry name" value="DPP6 N-terminal domain-like"/>
    <property type="match status" value="1"/>
</dbReference>
<evidence type="ECO:0000313" key="4">
    <source>
        <dbReference type="EMBL" id="TBU55369.1"/>
    </source>
</evidence>
<feature type="repeat" description="WD" evidence="3">
    <location>
        <begin position="520"/>
        <end position="561"/>
    </location>
</feature>
<sequence length="603" mass="65265">MPPSDSHLAPSETYAKALFQFYGYPLWHADPEEDEQYGRGEVELGSVGRVDEGTFCHLFKAGRGKGDKFNQGRVPESFSTRQERDQCLFFNYYTVKKRLWFDRVIKAAADPHQLPPGGPDLEGNEPVGCEADSDDETQIMEGPSAAFQTYTTYNPVAHLLDYIISHSEADMAIASDRDLIAILGGAGLPEDIPVGLEAYKPEVEVDGSGVGTVTVDPTWLDQLVDSENSIPIVTEYGLSDENTQSLPGSPQATLDDLKMEQATFDLVDPSWEQNKETEYHDDSQTAKHRKAEMAAGESAAKRHTGSITALTVSPDSKWVTSRSDDATIILWHTKRQEAVHKWESHGGIVSHLAFSPGSALLACSGGDGCITVRDMDGGEPLATLVGHTQAVYTVVWSPDGTKLASGSDDKTYLASGDVDHNCRVWNVETGALHKPLVGHSGMVWTAVFDQEDNRIATASEDDSVRIWKVETGEELLALHEHGGSVGVVAFSDDGKQILSGSSYGALRICDSFSREGIVTLQGHGGMVNAAAFSPDGLYIASASSDKTVRLWRRKDGTNMHTFEEHSDAVTHVVFSPDGVTLSSGSDDGSVCVRVLKDIPVVSD</sequence>
<dbReference type="PANTHER" id="PTHR22847:SF637">
    <property type="entry name" value="WD REPEAT DOMAIN 5B"/>
    <property type="match status" value="1"/>
</dbReference>
<feature type="repeat" description="WD" evidence="3">
    <location>
        <begin position="300"/>
        <end position="341"/>
    </location>
</feature>
<evidence type="ECO:0000313" key="5">
    <source>
        <dbReference type="Proteomes" id="UP000292082"/>
    </source>
</evidence>
<feature type="repeat" description="WD" evidence="3">
    <location>
        <begin position="562"/>
        <end position="590"/>
    </location>
</feature>
<dbReference type="AlphaFoldDB" id="A0A4Q9PMB1"/>
<dbReference type="PROSITE" id="PS50294">
    <property type="entry name" value="WD_REPEATS_REGION"/>
    <property type="match status" value="5"/>
</dbReference>
<feature type="repeat" description="WD" evidence="3">
    <location>
        <begin position="384"/>
        <end position="411"/>
    </location>
</feature>
<evidence type="ECO:0000256" key="1">
    <source>
        <dbReference type="ARBA" id="ARBA00022574"/>
    </source>
</evidence>
<keyword evidence="2" id="KW-0677">Repeat</keyword>
<accession>A0A4Q9PMB1</accession>
<keyword evidence="1 3" id="KW-0853">WD repeat</keyword>
<dbReference type="InterPro" id="IPR015943">
    <property type="entry name" value="WD40/YVTN_repeat-like_dom_sf"/>
</dbReference>
<dbReference type="Proteomes" id="UP000292082">
    <property type="component" value="Unassembled WGS sequence"/>
</dbReference>
<organism evidence="4 5">
    <name type="scientific">Dichomitus squalens</name>
    <dbReference type="NCBI Taxonomy" id="114155"/>
    <lineage>
        <taxon>Eukaryota</taxon>
        <taxon>Fungi</taxon>
        <taxon>Dikarya</taxon>
        <taxon>Basidiomycota</taxon>
        <taxon>Agaricomycotina</taxon>
        <taxon>Agaricomycetes</taxon>
        <taxon>Polyporales</taxon>
        <taxon>Polyporaceae</taxon>
        <taxon>Dichomitus</taxon>
    </lineage>
</organism>
<protein>
    <submittedName>
        <fullName evidence="4">Uncharacterized protein</fullName>
    </submittedName>
</protein>
<reference evidence="4 5" key="1">
    <citation type="submission" date="2019-01" db="EMBL/GenBank/DDBJ databases">
        <title>Draft genome sequences of three monokaryotic isolates of the white-rot basidiomycete fungus Dichomitus squalens.</title>
        <authorList>
            <consortium name="DOE Joint Genome Institute"/>
            <person name="Lopez S.C."/>
            <person name="Andreopoulos B."/>
            <person name="Pangilinan J."/>
            <person name="Lipzen A."/>
            <person name="Riley R."/>
            <person name="Ahrendt S."/>
            <person name="Ng V."/>
            <person name="Barry K."/>
            <person name="Daum C."/>
            <person name="Grigoriev I.V."/>
            <person name="Hilden K.S."/>
            <person name="Makela M.R."/>
            <person name="de Vries R.P."/>
        </authorList>
    </citation>
    <scope>NUCLEOTIDE SEQUENCE [LARGE SCALE GENOMIC DNA]</scope>
    <source>
        <strain evidence="4 5">CBS 464.89</strain>
    </source>
</reference>
<dbReference type="CDD" id="cd00200">
    <property type="entry name" value="WD40"/>
    <property type="match status" value="1"/>
</dbReference>
<evidence type="ECO:0000256" key="2">
    <source>
        <dbReference type="ARBA" id="ARBA00022737"/>
    </source>
</evidence>
<dbReference type="Pfam" id="PF00400">
    <property type="entry name" value="WD40"/>
    <property type="match status" value="7"/>
</dbReference>
<dbReference type="PRINTS" id="PR00320">
    <property type="entry name" value="GPROTEINBRPT"/>
</dbReference>
<dbReference type="EMBL" id="ML145170">
    <property type="protein sequence ID" value="TBU55369.1"/>
    <property type="molecule type" value="Genomic_DNA"/>
</dbReference>
<proteinExistence type="predicted"/>
<dbReference type="STRING" id="114155.A0A4Q9PMB1"/>
<dbReference type="GO" id="GO:1990234">
    <property type="term" value="C:transferase complex"/>
    <property type="evidence" value="ECO:0007669"/>
    <property type="project" value="UniProtKB-ARBA"/>
</dbReference>
<dbReference type="SMART" id="SM00320">
    <property type="entry name" value="WD40"/>
    <property type="match status" value="7"/>
</dbReference>
<feature type="repeat" description="WD" evidence="3">
    <location>
        <begin position="342"/>
        <end position="383"/>
    </location>
</feature>